<comment type="catalytic activity">
    <reaction evidence="1">
        <text>Exonucleolytic cleavage in the 3'- to 5'-direction to yield nucleoside 5'-phosphates.</text>
        <dbReference type="EC" id="3.1.11.2"/>
    </reaction>
</comment>
<feature type="binding site" evidence="10">
    <location>
        <position position="178"/>
    </location>
    <ligand>
        <name>Mg(2+)</name>
        <dbReference type="ChEBI" id="CHEBI:18420"/>
        <label>1</label>
    </ligand>
</feature>
<evidence type="ECO:0000256" key="3">
    <source>
        <dbReference type="ARBA" id="ARBA00012115"/>
    </source>
</evidence>
<feature type="binding site" evidence="10">
    <location>
        <position position="42"/>
    </location>
    <ligand>
        <name>Mg(2+)</name>
        <dbReference type="ChEBI" id="CHEBI:18420"/>
        <label>1</label>
    </ligand>
</feature>
<dbReference type="AlphaFoldDB" id="A0A498MTZ8"/>
<comment type="caution">
    <text evidence="13">The sequence shown here is derived from an EMBL/GenBank/DDBJ whole genome shotgun (WGS) entry which is preliminary data.</text>
</comment>
<feature type="active site" description="Proton donor/acceptor" evidence="9">
    <location>
        <position position="178"/>
    </location>
</feature>
<feature type="site" description="Important for catalytic activity" evidence="11">
    <location>
        <position position="239"/>
    </location>
</feature>
<reference evidence="13 14" key="1">
    <citation type="submission" date="2018-03" db="EMBL/GenBank/DDBJ databases">
        <title>Draft genome sequence of Rohu Carp (Labeo rohita).</title>
        <authorList>
            <person name="Das P."/>
            <person name="Kushwaha B."/>
            <person name="Joshi C.G."/>
            <person name="Kumar D."/>
            <person name="Nagpure N.S."/>
            <person name="Sahoo L."/>
            <person name="Das S.P."/>
            <person name="Bit A."/>
            <person name="Patnaik S."/>
            <person name="Meher P.K."/>
            <person name="Jayasankar P."/>
            <person name="Koringa P.G."/>
            <person name="Patel N.V."/>
            <person name="Hinsu A.T."/>
            <person name="Kumar R."/>
            <person name="Pandey M."/>
            <person name="Agarwal S."/>
            <person name="Srivastava S."/>
            <person name="Singh M."/>
            <person name="Iquebal M.A."/>
            <person name="Jaiswal S."/>
            <person name="Angadi U.B."/>
            <person name="Kumar N."/>
            <person name="Raza M."/>
            <person name="Shah T.M."/>
            <person name="Rai A."/>
            <person name="Jena J.K."/>
        </authorList>
    </citation>
    <scope>NUCLEOTIDE SEQUENCE [LARGE SCALE GENOMIC DNA]</scope>
    <source>
        <strain evidence="13">DASCIFA01</strain>
        <tissue evidence="13">Testis</tissue>
    </source>
</reference>
<evidence type="ECO:0000256" key="8">
    <source>
        <dbReference type="ARBA" id="ARBA00023204"/>
    </source>
</evidence>
<dbReference type="CDD" id="cd09076">
    <property type="entry name" value="L1-EN"/>
    <property type="match status" value="1"/>
</dbReference>
<dbReference type="PANTHER" id="PTHR22748:SF26">
    <property type="entry name" value="ENDONUCLEASE_EXONUCLEASE_PHOSPHATASE DOMAIN-CONTAINING PROTEIN"/>
    <property type="match status" value="1"/>
</dbReference>
<feature type="site" description="Interaction with DNA substrate" evidence="11">
    <location>
        <position position="265"/>
    </location>
</feature>
<organism evidence="13 14">
    <name type="scientific">Labeo rohita</name>
    <name type="common">Indian major carp</name>
    <name type="synonym">Cyprinus rohita</name>
    <dbReference type="NCBI Taxonomy" id="84645"/>
    <lineage>
        <taxon>Eukaryota</taxon>
        <taxon>Metazoa</taxon>
        <taxon>Chordata</taxon>
        <taxon>Craniata</taxon>
        <taxon>Vertebrata</taxon>
        <taxon>Euteleostomi</taxon>
        <taxon>Actinopterygii</taxon>
        <taxon>Neopterygii</taxon>
        <taxon>Teleostei</taxon>
        <taxon>Ostariophysi</taxon>
        <taxon>Cypriniformes</taxon>
        <taxon>Cyprinidae</taxon>
        <taxon>Labeoninae</taxon>
        <taxon>Labeonini</taxon>
        <taxon>Labeo</taxon>
    </lineage>
</organism>
<sequence>MASAEEDGIKILSWNINGLKSKFKKQEVFDTFNEYDVVLLQETKIGKPDTGTKKKDDDDWKIIKKLSDEEYALEKLEDLEFNEDETQQETMYMTYFSSNSRGVAILINKPHTLLSAFSEGGDYAWVHVDIGNQKYTFVSVYCCGRDQNLICNVMLKIFYSFLTNAVDALNSRLVIGGDFNTTLDPKLDANKEIKAHSAGRARLTECMTITKLSDIWRKKNDSKRKYTYFHNNETKSRLDYVFMLKKDENYVINCDIHNEIKLSDHSPVSLTLKVNNAYTNPEE</sequence>
<evidence type="ECO:0000259" key="12">
    <source>
        <dbReference type="Pfam" id="PF03372"/>
    </source>
</evidence>
<feature type="site" description="Transition state stabilizer" evidence="11">
    <location>
        <position position="180"/>
    </location>
</feature>
<proteinExistence type="inferred from homology"/>
<evidence type="ECO:0000256" key="1">
    <source>
        <dbReference type="ARBA" id="ARBA00000493"/>
    </source>
</evidence>
<dbReference type="GO" id="GO:0006284">
    <property type="term" value="P:base-excision repair"/>
    <property type="evidence" value="ECO:0007669"/>
    <property type="project" value="TreeGrafter"/>
</dbReference>
<feature type="active site" evidence="9">
    <location>
        <position position="141"/>
    </location>
</feature>
<keyword evidence="14" id="KW-1185">Reference proteome</keyword>
<dbReference type="GO" id="GO:0046872">
    <property type="term" value="F:metal ion binding"/>
    <property type="evidence" value="ECO:0007669"/>
    <property type="project" value="UniProtKB-KW"/>
</dbReference>
<keyword evidence="8" id="KW-0234">DNA repair</keyword>
<protein>
    <recommendedName>
        <fullName evidence="3">exodeoxyribonuclease III</fullName>
        <ecNumber evidence="3">3.1.11.2</ecNumber>
    </recommendedName>
</protein>
<dbReference type="GO" id="GO:0008081">
    <property type="term" value="F:phosphoric diester hydrolase activity"/>
    <property type="evidence" value="ECO:0007669"/>
    <property type="project" value="TreeGrafter"/>
</dbReference>
<feature type="binding site" evidence="10">
    <location>
        <position position="264"/>
    </location>
    <ligand>
        <name>Mg(2+)</name>
        <dbReference type="ChEBI" id="CHEBI:18420"/>
        <label>1</label>
    </ligand>
</feature>
<keyword evidence="4 10" id="KW-0479">Metal-binding</keyword>
<feature type="domain" description="Endonuclease/exonuclease/phosphatase" evidence="12">
    <location>
        <begin position="12"/>
        <end position="243"/>
    </location>
</feature>
<evidence type="ECO:0000256" key="11">
    <source>
        <dbReference type="PIRSR" id="PIRSR604808-3"/>
    </source>
</evidence>
<feature type="active site" description="Proton acceptor" evidence="9">
    <location>
        <position position="265"/>
    </location>
</feature>
<dbReference type="EMBL" id="QBIY01012550">
    <property type="protein sequence ID" value="RXN24120.1"/>
    <property type="molecule type" value="Genomic_DNA"/>
</dbReference>
<dbReference type="InterPro" id="IPR005135">
    <property type="entry name" value="Endo/exonuclease/phosphatase"/>
</dbReference>
<feature type="binding site" evidence="10">
    <location>
        <position position="265"/>
    </location>
    <ligand>
        <name>Mg(2+)</name>
        <dbReference type="ChEBI" id="CHEBI:18420"/>
        <label>1</label>
    </ligand>
</feature>
<dbReference type="SUPFAM" id="SSF56219">
    <property type="entry name" value="DNase I-like"/>
    <property type="match status" value="1"/>
</dbReference>
<evidence type="ECO:0000256" key="10">
    <source>
        <dbReference type="PIRSR" id="PIRSR604808-2"/>
    </source>
</evidence>
<dbReference type="GO" id="GO:0003906">
    <property type="term" value="F:DNA-(apurinic or apyrimidinic site) endonuclease activity"/>
    <property type="evidence" value="ECO:0007669"/>
    <property type="project" value="TreeGrafter"/>
</dbReference>
<evidence type="ECO:0000256" key="5">
    <source>
        <dbReference type="ARBA" id="ARBA00022763"/>
    </source>
</evidence>
<dbReference type="Pfam" id="PF03372">
    <property type="entry name" value="Exo_endo_phos"/>
    <property type="match status" value="1"/>
</dbReference>
<dbReference type="EC" id="3.1.11.2" evidence="3"/>
<dbReference type="InterPro" id="IPR036691">
    <property type="entry name" value="Endo/exonu/phosph_ase_sf"/>
</dbReference>
<dbReference type="Proteomes" id="UP000290572">
    <property type="component" value="Unassembled WGS sequence"/>
</dbReference>
<keyword evidence="7 10" id="KW-0460">Magnesium</keyword>
<evidence type="ECO:0000256" key="6">
    <source>
        <dbReference type="ARBA" id="ARBA00022801"/>
    </source>
</evidence>
<keyword evidence="6" id="KW-0378">Hydrolase</keyword>
<dbReference type="InterPro" id="IPR004808">
    <property type="entry name" value="AP_endonuc_1"/>
</dbReference>
<evidence type="ECO:0000313" key="14">
    <source>
        <dbReference type="Proteomes" id="UP000290572"/>
    </source>
</evidence>
<keyword evidence="10" id="KW-0464">Manganese</keyword>
<comment type="similarity">
    <text evidence="2">Belongs to the DNA repair enzymes AP/ExoA family.</text>
</comment>
<keyword evidence="5" id="KW-0227">DNA damage</keyword>
<dbReference type="PANTHER" id="PTHR22748">
    <property type="entry name" value="AP ENDONUCLEASE"/>
    <property type="match status" value="1"/>
</dbReference>
<accession>A0A498MTZ8</accession>
<dbReference type="GO" id="GO:0008311">
    <property type="term" value="F:double-stranded DNA 3'-5' DNA exonuclease activity"/>
    <property type="evidence" value="ECO:0007669"/>
    <property type="project" value="UniProtKB-EC"/>
</dbReference>
<dbReference type="Gene3D" id="3.60.10.10">
    <property type="entry name" value="Endonuclease/exonuclease/phosphatase"/>
    <property type="match status" value="1"/>
</dbReference>
<evidence type="ECO:0000256" key="9">
    <source>
        <dbReference type="PIRSR" id="PIRSR604808-1"/>
    </source>
</evidence>
<feature type="binding site" evidence="10">
    <location>
        <position position="180"/>
    </location>
    <ligand>
        <name>Mg(2+)</name>
        <dbReference type="ChEBI" id="CHEBI:18420"/>
        <label>1</label>
    </ligand>
</feature>
<evidence type="ECO:0000256" key="4">
    <source>
        <dbReference type="ARBA" id="ARBA00022723"/>
    </source>
</evidence>
<evidence type="ECO:0000256" key="7">
    <source>
        <dbReference type="ARBA" id="ARBA00022842"/>
    </source>
</evidence>
<evidence type="ECO:0000256" key="2">
    <source>
        <dbReference type="ARBA" id="ARBA00007092"/>
    </source>
</evidence>
<evidence type="ECO:0000313" key="13">
    <source>
        <dbReference type="EMBL" id="RXN24120.1"/>
    </source>
</evidence>
<comment type="cofactor">
    <cofactor evidence="10">
        <name>Mg(2+)</name>
        <dbReference type="ChEBI" id="CHEBI:18420"/>
    </cofactor>
    <cofactor evidence="10">
        <name>Mn(2+)</name>
        <dbReference type="ChEBI" id="CHEBI:29035"/>
    </cofactor>
    <text evidence="10">Probably binds two magnesium or manganese ions per subunit.</text>
</comment>
<gene>
    <name evidence="13" type="ORF">ROHU_022330</name>
</gene>
<dbReference type="GO" id="GO:0005634">
    <property type="term" value="C:nucleus"/>
    <property type="evidence" value="ECO:0007669"/>
    <property type="project" value="TreeGrafter"/>
</dbReference>
<name>A0A498MTZ8_LABRO</name>
<feature type="binding site" evidence="10">
    <location>
        <position position="15"/>
    </location>
    <ligand>
        <name>Mg(2+)</name>
        <dbReference type="ChEBI" id="CHEBI:18420"/>
        <label>1</label>
    </ligand>
</feature>